<dbReference type="PANTHER" id="PTHR47959">
    <property type="entry name" value="ATP-DEPENDENT RNA HELICASE RHLE-RELATED"/>
    <property type="match status" value="1"/>
</dbReference>
<protein>
    <recommendedName>
        <fullName evidence="2">RNA helicase</fullName>
        <ecNumber evidence="2">3.6.4.13</ecNumber>
    </recommendedName>
</protein>
<reference evidence="16" key="1">
    <citation type="journal article" date="2022" name="New Phytol.">
        <title>Evolutionary transition to the ectomycorrhizal habit in the genomes of a hyperdiverse lineage of mushroom-forming fungi.</title>
        <authorList>
            <person name="Looney B."/>
            <person name="Miyauchi S."/>
            <person name="Morin E."/>
            <person name="Drula E."/>
            <person name="Courty P.E."/>
            <person name="Kohler A."/>
            <person name="Kuo A."/>
            <person name="LaButti K."/>
            <person name="Pangilinan J."/>
            <person name="Lipzen A."/>
            <person name="Riley R."/>
            <person name="Andreopoulos W."/>
            <person name="He G."/>
            <person name="Johnson J."/>
            <person name="Nolan M."/>
            <person name="Tritt A."/>
            <person name="Barry K.W."/>
            <person name="Grigoriev I.V."/>
            <person name="Nagy L.G."/>
            <person name="Hibbett D."/>
            <person name="Henrissat B."/>
            <person name="Matheny P.B."/>
            <person name="Labbe J."/>
            <person name="Martin F.M."/>
        </authorList>
    </citation>
    <scope>NUCLEOTIDE SEQUENCE</scope>
    <source>
        <strain evidence="16">BPL690</strain>
    </source>
</reference>
<dbReference type="GO" id="GO:0005524">
    <property type="term" value="F:ATP binding"/>
    <property type="evidence" value="ECO:0007669"/>
    <property type="project" value="UniProtKB-KW"/>
</dbReference>
<evidence type="ECO:0000256" key="1">
    <source>
        <dbReference type="ARBA" id="ARBA00004123"/>
    </source>
</evidence>
<dbReference type="GO" id="GO:0003724">
    <property type="term" value="F:RNA helicase activity"/>
    <property type="evidence" value="ECO:0007669"/>
    <property type="project" value="UniProtKB-EC"/>
</dbReference>
<proteinExistence type="predicted"/>
<evidence type="ECO:0000256" key="2">
    <source>
        <dbReference type="ARBA" id="ARBA00012552"/>
    </source>
</evidence>
<feature type="domain" description="Helicase C-terminal" evidence="14">
    <location>
        <begin position="505"/>
        <end position="687"/>
    </location>
</feature>
<accession>A0AAD4LVS5</accession>
<feature type="compositionally biased region" description="Low complexity" evidence="12">
    <location>
        <begin position="34"/>
        <end position="45"/>
    </location>
</feature>
<dbReference type="GO" id="GO:0003723">
    <property type="term" value="F:RNA binding"/>
    <property type="evidence" value="ECO:0007669"/>
    <property type="project" value="UniProtKB-KW"/>
</dbReference>
<dbReference type="SMART" id="SM00490">
    <property type="entry name" value="HELICc"/>
    <property type="match status" value="1"/>
</dbReference>
<dbReference type="Proteomes" id="UP001203297">
    <property type="component" value="Unassembled WGS sequence"/>
</dbReference>
<dbReference type="GO" id="GO:0005634">
    <property type="term" value="C:nucleus"/>
    <property type="evidence" value="ECO:0007669"/>
    <property type="project" value="UniProtKB-SubCell"/>
</dbReference>
<dbReference type="SUPFAM" id="SSF52540">
    <property type="entry name" value="P-loop containing nucleoside triphosphate hydrolases"/>
    <property type="match status" value="1"/>
</dbReference>
<feature type="region of interest" description="Disordered" evidence="12">
    <location>
        <begin position="577"/>
        <end position="606"/>
    </location>
</feature>
<organism evidence="16 17">
    <name type="scientific">Multifurca ochricompacta</name>
    <dbReference type="NCBI Taxonomy" id="376703"/>
    <lineage>
        <taxon>Eukaryota</taxon>
        <taxon>Fungi</taxon>
        <taxon>Dikarya</taxon>
        <taxon>Basidiomycota</taxon>
        <taxon>Agaricomycotina</taxon>
        <taxon>Agaricomycetes</taxon>
        <taxon>Russulales</taxon>
        <taxon>Russulaceae</taxon>
        <taxon>Multifurca</taxon>
    </lineage>
</organism>
<comment type="subcellular location">
    <subcellularLocation>
        <location evidence="1">Nucleus</location>
    </subcellularLocation>
</comment>
<keyword evidence="8" id="KW-0694">RNA-binding</keyword>
<evidence type="ECO:0000256" key="7">
    <source>
        <dbReference type="ARBA" id="ARBA00022840"/>
    </source>
</evidence>
<feature type="domain" description="DEAD-box RNA helicase Q" evidence="15">
    <location>
        <begin position="186"/>
        <end position="216"/>
    </location>
</feature>
<comment type="caution">
    <text evidence="16">The sequence shown here is derived from an EMBL/GenBank/DDBJ whole genome shotgun (WGS) entry which is preliminary data.</text>
</comment>
<evidence type="ECO:0000256" key="4">
    <source>
        <dbReference type="ARBA" id="ARBA00022741"/>
    </source>
</evidence>
<name>A0AAD4LVS5_9AGAM</name>
<feature type="domain" description="Helicase ATP-binding" evidence="13">
    <location>
        <begin position="225"/>
        <end position="472"/>
    </location>
</feature>
<feature type="region of interest" description="Disordered" evidence="12">
    <location>
        <begin position="128"/>
        <end position="150"/>
    </location>
</feature>
<dbReference type="GO" id="GO:0010467">
    <property type="term" value="P:gene expression"/>
    <property type="evidence" value="ECO:0007669"/>
    <property type="project" value="UniProtKB-ARBA"/>
</dbReference>
<keyword evidence="7" id="KW-0067">ATP-binding</keyword>
<sequence>MSLSRAIPSFPVVCRRALKLVRTESVTGHSSTRSFASGAAAPGSSRTRLVKDLVPKSSTGLPRKSTRKLLEVAPRGASSGFTRDTPPHSLRRGKKLFRGAAWPGGEREGRLRNLRGREEVKIGKRTAGKDDVRAHAQVRPRQRWPERDGRERDITTHKISSQNAAFDIASEFDLSTPAEALHTLPPTFASPPLSDGLLQSVRNLLGPAARPTPIQSLSLKHLFVNSTSDEPRRFLLASETGSGKSLAYLLPMLHDLKTNENLQSRRMGPRALVLAPTHELARQLASFGKALVHHARLRVQSASRANVASGVKARVSAAKMASAFTGNDAVGEFEVHHGSATGHPVDMLVGTPAKLLEMARGNGWNKEFTEGEEARRKKWVIGRPEVRLSDVEWVVVDEADVLFDPDFIDQTLLLLSDVAAARGKPVPIISRENKTQAPMLLDYPFHFVLTSATIPAALAAHLDAHHPSMTRLVSPRLHRLPAHLSLEFAPYSSGNRNAEVLAKLKTVWRDDALAGRPRAKVVIFTNTRARAGEFGAYLSEHKVANVVVTGGQDSKGKEGSGLRLYGSNRHLAGFLKPMSGKEGPSPSVLPLQGSGGRGRSADKVGNDGPHVLLSTSLLARGLDFDPNVTHIFVLEPPRNTADFLHRAGRTARAGGSGKVVVFGKAGGRGSGRLREMRQRLAALRARR</sequence>
<dbReference type="InterPro" id="IPR011545">
    <property type="entry name" value="DEAD/DEAH_box_helicase_dom"/>
</dbReference>
<dbReference type="EC" id="3.6.4.13" evidence="2"/>
<evidence type="ECO:0000256" key="12">
    <source>
        <dbReference type="SAM" id="MobiDB-lite"/>
    </source>
</evidence>
<comment type="catalytic activity">
    <reaction evidence="10">
        <text>ATP + H2O = ADP + phosphate + H(+)</text>
        <dbReference type="Rhea" id="RHEA:13065"/>
        <dbReference type="ChEBI" id="CHEBI:15377"/>
        <dbReference type="ChEBI" id="CHEBI:15378"/>
        <dbReference type="ChEBI" id="CHEBI:30616"/>
        <dbReference type="ChEBI" id="CHEBI:43474"/>
        <dbReference type="ChEBI" id="CHEBI:456216"/>
        <dbReference type="EC" id="3.6.4.13"/>
    </reaction>
</comment>
<dbReference type="Pfam" id="PF00271">
    <property type="entry name" value="Helicase_C"/>
    <property type="match status" value="1"/>
</dbReference>
<dbReference type="InterPro" id="IPR001650">
    <property type="entry name" value="Helicase_C-like"/>
</dbReference>
<dbReference type="Pfam" id="PF00270">
    <property type="entry name" value="DEAD"/>
    <property type="match status" value="1"/>
</dbReference>
<dbReference type="SMART" id="SM00487">
    <property type="entry name" value="DEXDc"/>
    <property type="match status" value="1"/>
</dbReference>
<dbReference type="PROSITE" id="PS51192">
    <property type="entry name" value="HELICASE_ATP_BIND_1"/>
    <property type="match status" value="1"/>
</dbReference>
<evidence type="ECO:0000256" key="6">
    <source>
        <dbReference type="ARBA" id="ARBA00022806"/>
    </source>
</evidence>
<evidence type="ECO:0000259" key="14">
    <source>
        <dbReference type="PROSITE" id="PS51194"/>
    </source>
</evidence>
<evidence type="ECO:0000256" key="5">
    <source>
        <dbReference type="ARBA" id="ARBA00022801"/>
    </source>
</evidence>
<dbReference type="InterPro" id="IPR050079">
    <property type="entry name" value="DEAD_box_RNA_helicase"/>
</dbReference>
<keyword evidence="4" id="KW-0547">Nucleotide-binding</keyword>
<dbReference type="PANTHER" id="PTHR47959:SF1">
    <property type="entry name" value="ATP-DEPENDENT RNA HELICASE DBPA"/>
    <property type="match status" value="1"/>
</dbReference>
<feature type="region of interest" description="Disordered" evidence="12">
    <location>
        <begin position="25"/>
        <end position="46"/>
    </location>
</feature>
<dbReference type="Gene3D" id="3.40.50.300">
    <property type="entry name" value="P-loop containing nucleotide triphosphate hydrolases"/>
    <property type="match status" value="2"/>
</dbReference>
<evidence type="ECO:0000256" key="11">
    <source>
        <dbReference type="PROSITE-ProRule" id="PRU00552"/>
    </source>
</evidence>
<dbReference type="GO" id="GO:0042254">
    <property type="term" value="P:ribosome biogenesis"/>
    <property type="evidence" value="ECO:0007669"/>
    <property type="project" value="UniProtKB-KW"/>
</dbReference>
<dbReference type="EMBL" id="WTXG01000135">
    <property type="protein sequence ID" value="KAI0292047.1"/>
    <property type="molecule type" value="Genomic_DNA"/>
</dbReference>
<keyword evidence="17" id="KW-1185">Reference proteome</keyword>
<keyword evidence="3" id="KW-0690">Ribosome biogenesis</keyword>
<evidence type="ECO:0000313" key="16">
    <source>
        <dbReference type="EMBL" id="KAI0292047.1"/>
    </source>
</evidence>
<feature type="short sequence motif" description="Q motif" evidence="11">
    <location>
        <begin position="186"/>
        <end position="216"/>
    </location>
</feature>
<dbReference type="AlphaFoldDB" id="A0AAD4LVS5"/>
<keyword evidence="5 16" id="KW-0378">Hydrolase</keyword>
<keyword evidence="9" id="KW-0539">Nucleus</keyword>
<dbReference type="InterPro" id="IPR014001">
    <property type="entry name" value="Helicase_ATP-bd"/>
</dbReference>
<evidence type="ECO:0000259" key="15">
    <source>
        <dbReference type="PROSITE" id="PS51195"/>
    </source>
</evidence>
<evidence type="ECO:0000259" key="13">
    <source>
        <dbReference type="PROSITE" id="PS51192"/>
    </source>
</evidence>
<evidence type="ECO:0000313" key="17">
    <source>
        <dbReference type="Proteomes" id="UP001203297"/>
    </source>
</evidence>
<dbReference type="GO" id="GO:0005829">
    <property type="term" value="C:cytosol"/>
    <property type="evidence" value="ECO:0007669"/>
    <property type="project" value="TreeGrafter"/>
</dbReference>
<dbReference type="InterPro" id="IPR027417">
    <property type="entry name" value="P-loop_NTPase"/>
</dbReference>
<dbReference type="PROSITE" id="PS51194">
    <property type="entry name" value="HELICASE_CTER"/>
    <property type="match status" value="1"/>
</dbReference>
<dbReference type="GO" id="GO:0016787">
    <property type="term" value="F:hydrolase activity"/>
    <property type="evidence" value="ECO:0007669"/>
    <property type="project" value="UniProtKB-KW"/>
</dbReference>
<evidence type="ECO:0000256" key="3">
    <source>
        <dbReference type="ARBA" id="ARBA00022517"/>
    </source>
</evidence>
<dbReference type="InterPro" id="IPR014014">
    <property type="entry name" value="RNA_helicase_DEAD_Q_motif"/>
</dbReference>
<evidence type="ECO:0000256" key="8">
    <source>
        <dbReference type="ARBA" id="ARBA00022884"/>
    </source>
</evidence>
<evidence type="ECO:0000256" key="9">
    <source>
        <dbReference type="ARBA" id="ARBA00023242"/>
    </source>
</evidence>
<gene>
    <name evidence="16" type="ORF">B0F90DRAFT_1823335</name>
</gene>
<dbReference type="PROSITE" id="PS51195">
    <property type="entry name" value="Q_MOTIF"/>
    <property type="match status" value="1"/>
</dbReference>
<keyword evidence="6" id="KW-0347">Helicase</keyword>
<evidence type="ECO:0000256" key="10">
    <source>
        <dbReference type="ARBA" id="ARBA00047984"/>
    </source>
</evidence>